<sequence length="467" mass="52068">MKEIINKFRTAVSGRWAVSFPTSLLTIAIGVVFAIERESLLVPDQLNSRLLIIACGELIAALYLFTVQSFLLGSRKTKPQKIAVCVFVWFSTGAIRGISAAFYAHFALKLDYEFLTRISNATLFTGFTLAALAFYAGSIEKNQIENNALRSLTDFLEHDEMELTENEINDRIEALEEIKKSILPKAQQLQKIASKLEKQNSIANKETLQTLRKQSEQLALSIEDERKSLIRNQFERDEAHEYAGIRVTFFTGLFPKTISVRITMMVFIFGALAAQLPRNGLGGGKFAAIDGLVILIMLFIFSRVSRRLSGTPLILIYPIAYGAVFTWQFLLLKYQKEIGFDLMNPNQPIAGALKTLVNVYVPSVIASLITDSSRENEALTSANENIRARVKSLSKTTEQLKNKVVAARFGAIQGKISGVIMALQIMQDTVEPISEMTGSNKFLLQTIKLLDEAIFEIGNLGRQFDEA</sequence>
<reference evidence="3" key="1">
    <citation type="submission" date="2020-05" db="EMBL/GenBank/DDBJ databases">
        <authorList>
            <person name="Chiriac C."/>
            <person name="Salcher M."/>
            <person name="Ghai R."/>
            <person name="Kavagutti S V."/>
        </authorList>
    </citation>
    <scope>NUCLEOTIDE SEQUENCE</scope>
</reference>
<feature type="transmembrane region" description="Helical" evidence="2">
    <location>
        <begin position="313"/>
        <end position="332"/>
    </location>
</feature>
<feature type="transmembrane region" description="Helical" evidence="2">
    <location>
        <begin position="282"/>
        <end position="301"/>
    </location>
</feature>
<keyword evidence="2" id="KW-0812">Transmembrane</keyword>
<protein>
    <submittedName>
        <fullName evidence="3">Unannotated protein</fullName>
    </submittedName>
</protein>
<feature type="coiled-coil region" evidence="1">
    <location>
        <begin position="158"/>
        <end position="206"/>
    </location>
</feature>
<evidence type="ECO:0000256" key="2">
    <source>
        <dbReference type="SAM" id="Phobius"/>
    </source>
</evidence>
<accession>A0A6J6G942</accession>
<keyword evidence="1" id="KW-0175">Coiled coil</keyword>
<evidence type="ECO:0000256" key="1">
    <source>
        <dbReference type="SAM" id="Coils"/>
    </source>
</evidence>
<proteinExistence type="predicted"/>
<evidence type="ECO:0000313" key="3">
    <source>
        <dbReference type="EMBL" id="CAB4597711.1"/>
    </source>
</evidence>
<keyword evidence="2" id="KW-1133">Transmembrane helix</keyword>
<keyword evidence="2" id="KW-0472">Membrane</keyword>
<dbReference type="EMBL" id="CAEZUF010000099">
    <property type="protein sequence ID" value="CAB4597711.1"/>
    <property type="molecule type" value="Genomic_DNA"/>
</dbReference>
<feature type="transmembrane region" description="Helical" evidence="2">
    <location>
        <begin position="84"/>
        <end position="106"/>
    </location>
</feature>
<feature type="transmembrane region" description="Helical" evidence="2">
    <location>
        <begin position="12"/>
        <end position="35"/>
    </location>
</feature>
<organism evidence="3">
    <name type="scientific">freshwater metagenome</name>
    <dbReference type="NCBI Taxonomy" id="449393"/>
    <lineage>
        <taxon>unclassified sequences</taxon>
        <taxon>metagenomes</taxon>
        <taxon>ecological metagenomes</taxon>
    </lineage>
</organism>
<feature type="transmembrane region" description="Helical" evidence="2">
    <location>
        <begin position="50"/>
        <end position="72"/>
    </location>
</feature>
<name>A0A6J6G942_9ZZZZ</name>
<feature type="transmembrane region" description="Helical" evidence="2">
    <location>
        <begin position="258"/>
        <end position="276"/>
    </location>
</feature>
<gene>
    <name evidence="3" type="ORF">UFOPK1791_00925</name>
</gene>
<feature type="transmembrane region" description="Helical" evidence="2">
    <location>
        <begin position="118"/>
        <end position="137"/>
    </location>
</feature>
<feature type="coiled-coil region" evidence="1">
    <location>
        <begin position="376"/>
        <end position="403"/>
    </location>
</feature>
<dbReference type="AlphaFoldDB" id="A0A6J6G942"/>